<organism evidence="2">
    <name type="scientific">Salvia splendens</name>
    <name type="common">Scarlet sage</name>
    <dbReference type="NCBI Taxonomy" id="180675"/>
    <lineage>
        <taxon>Eukaryota</taxon>
        <taxon>Viridiplantae</taxon>
        <taxon>Streptophyta</taxon>
        <taxon>Embryophyta</taxon>
        <taxon>Tracheophyta</taxon>
        <taxon>Spermatophyta</taxon>
        <taxon>Magnoliopsida</taxon>
        <taxon>eudicotyledons</taxon>
        <taxon>Gunneridae</taxon>
        <taxon>Pentapetalae</taxon>
        <taxon>asterids</taxon>
        <taxon>lamiids</taxon>
        <taxon>Lamiales</taxon>
        <taxon>Lamiaceae</taxon>
        <taxon>Nepetoideae</taxon>
        <taxon>Mentheae</taxon>
        <taxon>Salviinae</taxon>
        <taxon>Salvia</taxon>
        <taxon>Salvia subgen. Calosphace</taxon>
        <taxon>core Calosphace</taxon>
    </lineage>
</organism>
<gene>
    <name evidence="2" type="ORF">SASPL_104706</name>
</gene>
<name>A0A8X8YJP4_SALSN</name>
<keyword evidence="3" id="KW-1185">Reference proteome</keyword>
<evidence type="ECO:0000256" key="1">
    <source>
        <dbReference type="SAM" id="Phobius"/>
    </source>
</evidence>
<keyword evidence="1" id="KW-0812">Transmembrane</keyword>
<reference evidence="2" key="2">
    <citation type="submission" date="2020-08" db="EMBL/GenBank/DDBJ databases">
        <title>Plant Genome Project.</title>
        <authorList>
            <person name="Zhang R.-G."/>
        </authorList>
    </citation>
    <scope>NUCLEOTIDE SEQUENCE</scope>
    <source>
        <strain evidence="2">Huo1</strain>
        <tissue evidence="2">Leaf</tissue>
    </source>
</reference>
<feature type="transmembrane region" description="Helical" evidence="1">
    <location>
        <begin position="20"/>
        <end position="40"/>
    </location>
</feature>
<sequence length="104" mass="11839">MELFSVDSDCEKMKRMRSSWHNVVVLVGFLLALNLAAFFAELSQETVRRSVNKCLITLGVKFLNFCIAKSTQFRYAGPLQAQPSFMPLVFWYTLARSVSSLYSS</sequence>
<dbReference type="OrthoDB" id="1027251at2759"/>
<accession>A0A8X8YJP4</accession>
<keyword evidence="1" id="KW-0472">Membrane</keyword>
<dbReference type="Proteomes" id="UP000298416">
    <property type="component" value="Unassembled WGS sequence"/>
</dbReference>
<dbReference type="AlphaFoldDB" id="A0A8X8YJP4"/>
<protein>
    <submittedName>
        <fullName evidence="2">Uncharacterized protein</fullName>
    </submittedName>
</protein>
<evidence type="ECO:0000313" key="3">
    <source>
        <dbReference type="Proteomes" id="UP000298416"/>
    </source>
</evidence>
<evidence type="ECO:0000313" key="2">
    <source>
        <dbReference type="EMBL" id="KAG6433099.1"/>
    </source>
</evidence>
<dbReference type="EMBL" id="PNBA02000002">
    <property type="protein sequence ID" value="KAG6433099.1"/>
    <property type="molecule type" value="Genomic_DNA"/>
</dbReference>
<comment type="caution">
    <text evidence="2">The sequence shown here is derived from an EMBL/GenBank/DDBJ whole genome shotgun (WGS) entry which is preliminary data.</text>
</comment>
<reference evidence="2" key="1">
    <citation type="submission" date="2018-01" db="EMBL/GenBank/DDBJ databases">
        <authorList>
            <person name="Mao J.F."/>
        </authorList>
    </citation>
    <scope>NUCLEOTIDE SEQUENCE</scope>
    <source>
        <strain evidence="2">Huo1</strain>
        <tissue evidence="2">Leaf</tissue>
    </source>
</reference>
<proteinExistence type="predicted"/>
<keyword evidence="1" id="KW-1133">Transmembrane helix</keyword>